<dbReference type="EMBL" id="JAPHNL010000285">
    <property type="protein sequence ID" value="MCX3062878.1"/>
    <property type="molecule type" value="Genomic_DNA"/>
</dbReference>
<reference evidence="1" key="1">
    <citation type="submission" date="2022-10" db="EMBL/GenBank/DDBJ databases">
        <title>Streptomyces beihaiensis sp. nov., a chitin degrading actinobacterium, isolated from shrimp pond soil.</title>
        <authorList>
            <person name="Xie J."/>
            <person name="Shen N."/>
        </authorList>
    </citation>
    <scope>NUCLEOTIDE SEQUENCE</scope>
    <source>
        <strain evidence="1">GXMU-J5</strain>
    </source>
</reference>
<evidence type="ECO:0000313" key="2">
    <source>
        <dbReference type="Proteomes" id="UP001163064"/>
    </source>
</evidence>
<dbReference type="Pfam" id="PF19372">
    <property type="entry name" value="DUF5947"/>
    <property type="match status" value="1"/>
</dbReference>
<dbReference type="RefSeq" id="WP_266603369.1">
    <property type="nucleotide sequence ID" value="NZ_JAPHNL010000285.1"/>
</dbReference>
<sequence>MTGPARTRGLRRFTAPRPPAVERCELCSLPVPETHRHLVDSERRALVCACTACALLFDREGSGTGRFRTIPGRWLSEPEDRLDQRGWHALGVPVDVAFFFRDAARGRLVALYPSPAGATESQVDPAAWDAAFAGSALAHALAEDVEVLLARRTDERVTCHLVPVDAAYALVGRLRRHWRGFDGGPRARAELDAFFAEVDRRSVPAPAPAPPAASRGATP</sequence>
<dbReference type="InterPro" id="IPR045991">
    <property type="entry name" value="DUF5947"/>
</dbReference>
<evidence type="ECO:0000313" key="1">
    <source>
        <dbReference type="EMBL" id="MCX3062878.1"/>
    </source>
</evidence>
<keyword evidence="2" id="KW-1185">Reference proteome</keyword>
<proteinExistence type="predicted"/>
<comment type="caution">
    <text evidence="1">The sequence shown here is derived from an EMBL/GenBank/DDBJ whole genome shotgun (WGS) entry which is preliminary data.</text>
</comment>
<dbReference type="Proteomes" id="UP001163064">
    <property type="component" value="Unassembled WGS sequence"/>
</dbReference>
<protein>
    <submittedName>
        <fullName evidence="1">DUF5947 family protein</fullName>
    </submittedName>
</protein>
<accession>A0ABT3U3V7</accession>
<organism evidence="1 2">
    <name type="scientific">Streptomyces beihaiensis</name>
    <dbReference type="NCBI Taxonomy" id="2984495"/>
    <lineage>
        <taxon>Bacteria</taxon>
        <taxon>Bacillati</taxon>
        <taxon>Actinomycetota</taxon>
        <taxon>Actinomycetes</taxon>
        <taxon>Kitasatosporales</taxon>
        <taxon>Streptomycetaceae</taxon>
        <taxon>Streptomyces</taxon>
    </lineage>
</organism>
<gene>
    <name evidence="1" type="ORF">OFY01_24580</name>
</gene>
<name>A0ABT3U3V7_9ACTN</name>